<keyword evidence="6" id="KW-0966">Cell projection</keyword>
<dbReference type="InterPro" id="IPR001624">
    <property type="entry name" value="FliE"/>
</dbReference>
<proteinExistence type="inferred from homology"/>
<dbReference type="Proteomes" id="UP000643207">
    <property type="component" value="Unassembled WGS sequence"/>
</dbReference>
<name>A0A9X1BN92_9BURK</name>
<evidence type="ECO:0000256" key="4">
    <source>
        <dbReference type="HAMAP-Rule" id="MF_00724"/>
    </source>
</evidence>
<dbReference type="GO" id="GO:0003774">
    <property type="term" value="F:cytoskeletal motor activity"/>
    <property type="evidence" value="ECO:0007669"/>
    <property type="project" value="InterPro"/>
</dbReference>
<comment type="similarity">
    <text evidence="2 4">Belongs to the FliE family.</text>
</comment>
<accession>A0A9X1BN92</accession>
<evidence type="ECO:0000256" key="3">
    <source>
        <dbReference type="ARBA" id="ARBA00023143"/>
    </source>
</evidence>
<evidence type="ECO:0000256" key="1">
    <source>
        <dbReference type="ARBA" id="ARBA00004117"/>
    </source>
</evidence>
<keyword evidence="7" id="KW-1185">Reference proteome</keyword>
<dbReference type="RefSeq" id="WP_201824786.1">
    <property type="nucleotide sequence ID" value="NZ_JAERRA010000001.1"/>
</dbReference>
<dbReference type="GO" id="GO:0071973">
    <property type="term" value="P:bacterial-type flagellum-dependent cell motility"/>
    <property type="evidence" value="ECO:0007669"/>
    <property type="project" value="InterPro"/>
</dbReference>
<comment type="caution">
    <text evidence="6">The sequence shown here is derived from an EMBL/GenBank/DDBJ whole genome shotgun (WGS) entry which is preliminary data.</text>
</comment>
<dbReference type="GO" id="GO:0005198">
    <property type="term" value="F:structural molecule activity"/>
    <property type="evidence" value="ECO:0007669"/>
    <property type="project" value="UniProtKB-UniRule"/>
</dbReference>
<dbReference type="EMBL" id="JAERRA010000001">
    <property type="protein sequence ID" value="MBL0719475.1"/>
    <property type="molecule type" value="Genomic_DNA"/>
</dbReference>
<evidence type="ECO:0000256" key="5">
    <source>
        <dbReference type="NCBIfam" id="TIGR00205"/>
    </source>
</evidence>
<evidence type="ECO:0000313" key="6">
    <source>
        <dbReference type="EMBL" id="MBL0719475.1"/>
    </source>
</evidence>
<dbReference type="PRINTS" id="PR01006">
    <property type="entry name" value="FLGHOOKFLIE"/>
</dbReference>
<reference evidence="6 7" key="1">
    <citation type="submission" date="2021-01" db="EMBL/GenBank/DDBJ databases">
        <title>Piscinibacter sp. Jin2 Genome sequencing and assembly.</title>
        <authorList>
            <person name="Kim I."/>
        </authorList>
    </citation>
    <scope>NUCLEOTIDE SEQUENCE [LARGE SCALE GENOMIC DNA]</scope>
    <source>
        <strain evidence="6 7">Jin2</strain>
    </source>
</reference>
<organism evidence="6 7">
    <name type="scientific">Aquariibacter lacus</name>
    <dbReference type="NCBI Taxonomy" id="2801332"/>
    <lineage>
        <taxon>Bacteria</taxon>
        <taxon>Pseudomonadati</taxon>
        <taxon>Pseudomonadota</taxon>
        <taxon>Betaproteobacteria</taxon>
        <taxon>Burkholderiales</taxon>
        <taxon>Sphaerotilaceae</taxon>
        <taxon>Aquariibacter</taxon>
    </lineage>
</organism>
<comment type="subcellular location">
    <subcellularLocation>
        <location evidence="1 4">Bacterial flagellum basal body</location>
    </subcellularLocation>
</comment>
<dbReference type="PANTHER" id="PTHR34653:SF1">
    <property type="entry name" value="FLAGELLAR HOOK-BASAL BODY COMPLEX PROTEIN FLIE"/>
    <property type="match status" value="1"/>
</dbReference>
<keyword evidence="3 4" id="KW-0975">Bacterial flagellum</keyword>
<dbReference type="AlphaFoldDB" id="A0A9X1BN92"/>
<dbReference type="NCBIfam" id="TIGR00205">
    <property type="entry name" value="fliE"/>
    <property type="match status" value="1"/>
</dbReference>
<keyword evidence="6" id="KW-0282">Flagellum</keyword>
<gene>
    <name evidence="4 6" type="primary">fliE</name>
    <name evidence="6" type="ORF">JI742_06180</name>
</gene>
<dbReference type="Pfam" id="PF02049">
    <property type="entry name" value="FliE"/>
    <property type="match status" value="1"/>
</dbReference>
<evidence type="ECO:0000313" key="7">
    <source>
        <dbReference type="Proteomes" id="UP000643207"/>
    </source>
</evidence>
<dbReference type="GO" id="GO:0009425">
    <property type="term" value="C:bacterial-type flagellum basal body"/>
    <property type="evidence" value="ECO:0007669"/>
    <property type="project" value="UniProtKB-SubCell"/>
</dbReference>
<sequence>MDVKLKPFDFAQAAARAGMSQVADRVAAKLRESAAATAGEAPAASAPPSFQDSFRLALRQVSQAQLEAGGLQREVQLGNPTVSLEQTMVAMQKAQIGFQAALTVRNKLVQAYSDVMNMQV</sequence>
<keyword evidence="6" id="KW-0969">Cilium</keyword>
<evidence type="ECO:0000256" key="2">
    <source>
        <dbReference type="ARBA" id="ARBA00009272"/>
    </source>
</evidence>
<dbReference type="HAMAP" id="MF_00724">
    <property type="entry name" value="FliE"/>
    <property type="match status" value="1"/>
</dbReference>
<dbReference type="PANTHER" id="PTHR34653">
    <property type="match status" value="1"/>
</dbReference>
<protein>
    <recommendedName>
        <fullName evidence="4 5">Flagellar hook-basal body complex protein FliE</fullName>
    </recommendedName>
</protein>